<keyword evidence="2" id="KW-0472">Membrane</keyword>
<gene>
    <name evidence="3" type="ORF">EAH68_08315</name>
</gene>
<feature type="transmembrane region" description="Helical" evidence="2">
    <location>
        <begin position="148"/>
        <end position="169"/>
    </location>
</feature>
<evidence type="ECO:0000256" key="2">
    <source>
        <dbReference type="SAM" id="Phobius"/>
    </source>
</evidence>
<feature type="transmembrane region" description="Helical" evidence="2">
    <location>
        <begin position="335"/>
        <end position="355"/>
    </location>
</feature>
<protein>
    <submittedName>
        <fullName evidence="3">2-hydroxycarboxylate transporter family protein</fullName>
    </submittedName>
</protein>
<comment type="caution">
    <text evidence="3">The sequence shown here is derived from an EMBL/GenBank/DDBJ whole genome shotgun (WGS) entry which is preliminary data.</text>
</comment>
<dbReference type="AlphaFoldDB" id="A0A3S0AW20"/>
<feature type="transmembrane region" description="Helical" evidence="2">
    <location>
        <begin position="211"/>
        <end position="229"/>
    </location>
</feature>
<evidence type="ECO:0000313" key="4">
    <source>
        <dbReference type="Proteomes" id="UP000274907"/>
    </source>
</evidence>
<dbReference type="GO" id="GO:0008514">
    <property type="term" value="F:organic anion transmembrane transporter activity"/>
    <property type="evidence" value="ECO:0007669"/>
    <property type="project" value="InterPro"/>
</dbReference>
<dbReference type="Pfam" id="PF03390">
    <property type="entry name" value="2HCT"/>
    <property type="match status" value="1"/>
</dbReference>
<dbReference type="InterPro" id="IPR004679">
    <property type="entry name" value="2-OHcarboxylate_transport"/>
</dbReference>
<feature type="transmembrane region" description="Helical" evidence="2">
    <location>
        <begin position="463"/>
        <end position="482"/>
    </location>
</feature>
<dbReference type="OrthoDB" id="8584824at2"/>
<feature type="transmembrane region" description="Helical" evidence="2">
    <location>
        <begin position="181"/>
        <end position="199"/>
    </location>
</feature>
<keyword evidence="2" id="KW-0812">Transmembrane</keyword>
<feature type="transmembrane region" description="Helical" evidence="2">
    <location>
        <begin position="92"/>
        <end position="110"/>
    </location>
</feature>
<feature type="compositionally biased region" description="Basic and acidic residues" evidence="1">
    <location>
        <begin position="16"/>
        <end position="29"/>
    </location>
</feature>
<dbReference type="GO" id="GO:0016020">
    <property type="term" value="C:membrane"/>
    <property type="evidence" value="ECO:0007669"/>
    <property type="project" value="InterPro"/>
</dbReference>
<name>A0A3S0AW20_9CORY</name>
<feature type="transmembrane region" description="Helical" evidence="2">
    <location>
        <begin position="308"/>
        <end position="329"/>
    </location>
</feature>
<reference evidence="3 4" key="1">
    <citation type="submission" date="2018-12" db="EMBL/GenBank/DDBJ databases">
        <title>YIM 101343 draft genome.</title>
        <authorList>
            <person name="Chen X."/>
        </authorList>
    </citation>
    <scope>NUCLEOTIDE SEQUENCE [LARGE SCALE GENOMIC DNA]</scope>
    <source>
        <strain evidence="3 4">YIM 101343</strain>
    </source>
</reference>
<organism evidence="3 4">
    <name type="scientific">Corynebacterium hylobatis</name>
    <dbReference type="NCBI Taxonomy" id="1859290"/>
    <lineage>
        <taxon>Bacteria</taxon>
        <taxon>Bacillati</taxon>
        <taxon>Actinomycetota</taxon>
        <taxon>Actinomycetes</taxon>
        <taxon>Mycobacteriales</taxon>
        <taxon>Corynebacteriaceae</taxon>
        <taxon>Corynebacterium</taxon>
    </lineage>
</organism>
<keyword evidence="2" id="KW-1133">Transmembrane helix</keyword>
<dbReference type="RefSeq" id="WP_126120864.1">
    <property type="nucleotide sequence ID" value="NZ_RXHJ01000008.1"/>
</dbReference>
<dbReference type="PIRSF" id="PIRSF005348">
    <property type="entry name" value="YxkH"/>
    <property type="match status" value="1"/>
</dbReference>
<feature type="transmembrane region" description="Helical" evidence="2">
    <location>
        <begin position="367"/>
        <end position="388"/>
    </location>
</feature>
<dbReference type="PANTHER" id="PTHR40033">
    <property type="entry name" value="NA(+)-MALATE SYMPORTER"/>
    <property type="match status" value="1"/>
</dbReference>
<feature type="transmembrane region" description="Helical" evidence="2">
    <location>
        <begin position="400"/>
        <end position="422"/>
    </location>
</feature>
<sequence length="483" mass="50977">MSENTPRTMTEPAPVRPEDVKFPRIGDRDNPTRKVLVETFTPPEGSVGSTTVSKEPPWRRIAGFPPLWFGILFAIVIAAMNMGVVPDNMLGGFAITIIIGGLLIWIGNLVPYVREVGLPTMLCTFMPAILIHFAVFPQNGIDVVTNFMTAQGFLDFFVIAVIVGSVIGMPRDLLIQAGPRFVVPLIGALTATFGGLFLLGTVTGFGGLEAVLFIAAPIMAGGLGVGAVPMSEMYATRLGGESGDFMGDLMSAVVLANIVCILIAGAYNAMGKLKKQPFPGFNGYGDLLRVKKQGRDLSMPKKKESGNLVALGKGLAITAVLYVAGTVLGEMFPGLHAYAWVILLALALNLSNLFPKDLTEAASSWGDYIQSYLVPALLVGVSITYIDIGEVLDSLANPTFIPLIVITVIIATVSSGIVGWLVKMNFIESSITPGLVMADTGGSGDVAVLTAANRLHLMAFAALTNRVGGVLVLFVTSVLAGFL</sequence>
<evidence type="ECO:0000256" key="1">
    <source>
        <dbReference type="SAM" id="MobiDB-lite"/>
    </source>
</evidence>
<evidence type="ECO:0000313" key="3">
    <source>
        <dbReference type="EMBL" id="RSZ63175.1"/>
    </source>
</evidence>
<proteinExistence type="predicted"/>
<dbReference type="PANTHER" id="PTHR40033:SF1">
    <property type="entry name" value="CITRATE-SODIUM SYMPORTER"/>
    <property type="match status" value="1"/>
</dbReference>
<dbReference type="Proteomes" id="UP000274907">
    <property type="component" value="Unassembled WGS sequence"/>
</dbReference>
<feature type="transmembrane region" description="Helical" evidence="2">
    <location>
        <begin position="67"/>
        <end position="85"/>
    </location>
</feature>
<feature type="transmembrane region" description="Helical" evidence="2">
    <location>
        <begin position="116"/>
        <end position="136"/>
    </location>
</feature>
<accession>A0A3S0AW20</accession>
<feature type="region of interest" description="Disordered" evidence="1">
    <location>
        <begin position="1"/>
        <end position="29"/>
    </location>
</feature>
<feature type="transmembrane region" description="Helical" evidence="2">
    <location>
        <begin position="249"/>
        <end position="269"/>
    </location>
</feature>
<keyword evidence="4" id="KW-1185">Reference proteome</keyword>
<dbReference type="EMBL" id="RXHJ01000008">
    <property type="protein sequence ID" value="RSZ63175.1"/>
    <property type="molecule type" value="Genomic_DNA"/>
</dbReference>